<feature type="transmembrane region" description="Helical" evidence="9">
    <location>
        <begin position="12"/>
        <end position="35"/>
    </location>
</feature>
<dbReference type="EMBL" id="QQBG01000006">
    <property type="protein sequence ID" value="RDB31833.1"/>
    <property type="molecule type" value="Genomic_DNA"/>
</dbReference>
<feature type="transmembrane region" description="Helical" evidence="9">
    <location>
        <begin position="149"/>
        <end position="170"/>
    </location>
</feature>
<keyword evidence="3 8" id="KW-0813">Transport</keyword>
<feature type="transmembrane region" description="Helical" evidence="9">
    <location>
        <begin position="239"/>
        <end position="260"/>
    </location>
</feature>
<comment type="caution">
    <text evidence="11">The sequence shown here is derived from an EMBL/GenBank/DDBJ whole genome shotgun (WGS) entry which is preliminary data.</text>
</comment>
<sequence length="438" mass="49434">MVSLSQFFMLMAPSLIGGLCMGWICGLIGFLSYFLENSLLAEVLSHAAYPGILLGLWILWGLQGGIDDFLTWNTVLFLTVLVVCLVSIFLEGYRFFYNRFVPEDTLLCWSLSTAMGLSSLLISCFQAKWFCLLPFAQRFLYGQVVFLEWKSSLALLALSSLLTCFLFFFQDRMKFLLFDPSFTLFPSSQRRIFYLFMRFIFTLAILAGLQTGGILVVTSLMVVPALTAQITLKRFFPMALFSALLGGASALVGLLSSLFLDLYLDVSIPPGPVIVLISSCCMGSLYLLAWPKGWLARKLKKKAYERKCVKEVLLKSCLKQGEKPILAEELETFLSWPREKVEKGLALLVQERLLCRCPHFLSYSFTEEGKREAMRVLRLHRLWELYLVKMGGVSPEEVHPYAEEMEHALATSSSEVLHQLLGEPTQDPHGQNIPPLKG</sequence>
<accession>A0A369KJ75</accession>
<dbReference type="GO" id="GO:0010043">
    <property type="term" value="P:response to zinc ion"/>
    <property type="evidence" value="ECO:0007669"/>
    <property type="project" value="TreeGrafter"/>
</dbReference>
<evidence type="ECO:0000313" key="12">
    <source>
        <dbReference type="Proteomes" id="UP000253816"/>
    </source>
</evidence>
<comment type="similarity">
    <text evidence="2 8">Belongs to the ABC-3 integral membrane protein family.</text>
</comment>
<evidence type="ECO:0000256" key="5">
    <source>
        <dbReference type="ARBA" id="ARBA00022692"/>
    </source>
</evidence>
<evidence type="ECO:0000256" key="4">
    <source>
        <dbReference type="ARBA" id="ARBA00022475"/>
    </source>
</evidence>
<dbReference type="InterPro" id="IPR001367">
    <property type="entry name" value="Fe_dep_repressor"/>
</dbReference>
<dbReference type="GO" id="GO:0043190">
    <property type="term" value="C:ATP-binding cassette (ABC) transporter complex"/>
    <property type="evidence" value="ECO:0007669"/>
    <property type="project" value="InterPro"/>
</dbReference>
<dbReference type="Proteomes" id="UP000253816">
    <property type="component" value="Unassembled WGS sequence"/>
</dbReference>
<dbReference type="GO" id="GO:0055085">
    <property type="term" value="P:transmembrane transport"/>
    <property type="evidence" value="ECO:0007669"/>
    <property type="project" value="InterPro"/>
</dbReference>
<evidence type="ECO:0000259" key="10">
    <source>
        <dbReference type="Pfam" id="PF02742"/>
    </source>
</evidence>
<protein>
    <submittedName>
        <fullName evidence="11">Mn-dependent transcriptional regulator MntR</fullName>
    </submittedName>
</protein>
<dbReference type="InterPro" id="IPR036388">
    <property type="entry name" value="WH-like_DNA-bd_sf"/>
</dbReference>
<dbReference type="GO" id="GO:0046914">
    <property type="term" value="F:transition metal ion binding"/>
    <property type="evidence" value="ECO:0007669"/>
    <property type="project" value="InterPro"/>
</dbReference>
<feature type="transmembrane region" description="Helical" evidence="9">
    <location>
        <begin position="272"/>
        <end position="290"/>
    </location>
</feature>
<dbReference type="InterPro" id="IPR022689">
    <property type="entry name" value="Iron_dep_repressor"/>
</dbReference>
<evidence type="ECO:0000313" key="11">
    <source>
        <dbReference type="EMBL" id="RDB31833.1"/>
    </source>
</evidence>
<proteinExistence type="inferred from homology"/>
<evidence type="ECO:0000256" key="6">
    <source>
        <dbReference type="ARBA" id="ARBA00022989"/>
    </source>
</evidence>
<dbReference type="InterPro" id="IPR036421">
    <property type="entry name" value="Fe_dep_repressor_sf"/>
</dbReference>
<reference evidence="11 12" key="1">
    <citation type="submission" date="2018-07" db="EMBL/GenBank/DDBJ databases">
        <title>Comparative genomics of the Candidatus Parilichlamydiaceae reveals evidence of convergent evolution and genome reduction in the phylum Chlamydiae.</title>
        <authorList>
            <person name="Taylor-Brown A."/>
            <person name="Polkinghorne A."/>
        </authorList>
    </citation>
    <scope>NUCLEOTIDE SEQUENCE [LARGE SCALE GENOMIC DNA]</scope>
    <source>
        <strain evidence="11 12">Hat2</strain>
    </source>
</reference>
<gene>
    <name evidence="11" type="ORF">HAT2_00057</name>
</gene>
<dbReference type="GO" id="GO:0046983">
    <property type="term" value="F:protein dimerization activity"/>
    <property type="evidence" value="ECO:0007669"/>
    <property type="project" value="InterPro"/>
</dbReference>
<evidence type="ECO:0000256" key="3">
    <source>
        <dbReference type="ARBA" id="ARBA00022448"/>
    </source>
</evidence>
<evidence type="ECO:0000256" key="8">
    <source>
        <dbReference type="RuleBase" id="RU003943"/>
    </source>
</evidence>
<evidence type="ECO:0000256" key="7">
    <source>
        <dbReference type="ARBA" id="ARBA00023136"/>
    </source>
</evidence>
<dbReference type="PANTHER" id="PTHR30477:SF3">
    <property type="entry name" value="METAL TRANSPORT SYSTEM MEMBRANE PROTEIN CT_069-RELATED"/>
    <property type="match status" value="1"/>
</dbReference>
<feature type="transmembrane region" description="Helical" evidence="9">
    <location>
        <begin position="105"/>
        <end position="129"/>
    </location>
</feature>
<name>A0A369KJ75_9BACT</name>
<dbReference type="SUPFAM" id="SSF81345">
    <property type="entry name" value="ABC transporter involved in vitamin B12 uptake, BtuC"/>
    <property type="match status" value="1"/>
</dbReference>
<dbReference type="SUPFAM" id="SSF47979">
    <property type="entry name" value="Iron-dependent repressor protein, dimerization domain"/>
    <property type="match status" value="1"/>
</dbReference>
<dbReference type="InterPro" id="IPR001626">
    <property type="entry name" value="ABC_TroCD"/>
</dbReference>
<dbReference type="Pfam" id="PF00950">
    <property type="entry name" value="ABC-3"/>
    <property type="match status" value="1"/>
</dbReference>
<dbReference type="Pfam" id="PF02742">
    <property type="entry name" value="Fe_dep_repr_C"/>
    <property type="match status" value="1"/>
</dbReference>
<feature type="transmembrane region" description="Helical" evidence="9">
    <location>
        <begin position="72"/>
        <end position="93"/>
    </location>
</feature>
<dbReference type="Gene3D" id="1.10.10.10">
    <property type="entry name" value="Winged helix-like DNA-binding domain superfamily/Winged helix DNA-binding domain"/>
    <property type="match status" value="1"/>
</dbReference>
<dbReference type="AlphaFoldDB" id="A0A369KJ75"/>
<evidence type="ECO:0000256" key="9">
    <source>
        <dbReference type="SAM" id="Phobius"/>
    </source>
</evidence>
<dbReference type="GO" id="GO:0003700">
    <property type="term" value="F:DNA-binding transcription factor activity"/>
    <property type="evidence" value="ECO:0007669"/>
    <property type="project" value="InterPro"/>
</dbReference>
<dbReference type="PANTHER" id="PTHR30477">
    <property type="entry name" value="ABC-TRANSPORTER METAL-BINDING PROTEIN"/>
    <property type="match status" value="1"/>
</dbReference>
<feature type="domain" description="Iron dependent repressor metal binding and dimerisation" evidence="10">
    <location>
        <begin position="366"/>
        <end position="434"/>
    </location>
</feature>
<keyword evidence="7 9" id="KW-0472">Membrane</keyword>
<keyword evidence="6 9" id="KW-1133">Transmembrane helix</keyword>
<comment type="subcellular location">
    <subcellularLocation>
        <location evidence="1">Cell inner membrane</location>
        <topology evidence="1">Multi-pass membrane protein</topology>
    </subcellularLocation>
    <subcellularLocation>
        <location evidence="8">Cell membrane</location>
        <topology evidence="8">Multi-pass membrane protein</topology>
    </subcellularLocation>
</comment>
<keyword evidence="12" id="KW-1185">Reference proteome</keyword>
<dbReference type="InterPro" id="IPR037294">
    <property type="entry name" value="ABC_BtuC-like"/>
</dbReference>
<dbReference type="SMART" id="SM00529">
    <property type="entry name" value="HTH_DTXR"/>
    <property type="match status" value="1"/>
</dbReference>
<evidence type="ECO:0000256" key="1">
    <source>
        <dbReference type="ARBA" id="ARBA00004429"/>
    </source>
</evidence>
<keyword evidence="4" id="KW-1003">Cell membrane</keyword>
<feature type="transmembrane region" description="Helical" evidence="9">
    <location>
        <begin position="47"/>
        <end position="66"/>
    </location>
</feature>
<keyword evidence="5 8" id="KW-0812">Transmembrane</keyword>
<organism evidence="11 12">
    <name type="scientific">Candidatus Similichlamydia laticola</name>
    <dbReference type="NCBI Taxonomy" id="2170265"/>
    <lineage>
        <taxon>Bacteria</taxon>
        <taxon>Pseudomonadati</taxon>
        <taxon>Chlamydiota</taxon>
        <taxon>Chlamydiia</taxon>
        <taxon>Parachlamydiales</taxon>
        <taxon>Candidatus Parilichlamydiaceae</taxon>
        <taxon>Candidatus Similichlamydia</taxon>
    </lineage>
</organism>
<evidence type="ECO:0000256" key="2">
    <source>
        <dbReference type="ARBA" id="ARBA00008034"/>
    </source>
</evidence>